<dbReference type="SUPFAM" id="SSF52540">
    <property type="entry name" value="P-loop containing nucleoside triphosphate hydrolases"/>
    <property type="match status" value="1"/>
</dbReference>
<name>A0ABR0S9F9_9HYPO</name>
<accession>A0ABR0S9F9</accession>
<proteinExistence type="predicted"/>
<dbReference type="PANTHER" id="PTHR10039:SF15">
    <property type="entry name" value="NACHT DOMAIN-CONTAINING PROTEIN"/>
    <property type="match status" value="1"/>
</dbReference>
<evidence type="ECO:0000256" key="1">
    <source>
        <dbReference type="ARBA" id="ARBA00022737"/>
    </source>
</evidence>
<dbReference type="Proteomes" id="UP001338125">
    <property type="component" value="Unassembled WGS sequence"/>
</dbReference>
<feature type="domain" description="Nephrocystin 3-like N-terminal" evidence="2">
    <location>
        <begin position="55"/>
        <end position="214"/>
    </location>
</feature>
<dbReference type="EMBL" id="JAVFKD010000015">
    <property type="protein sequence ID" value="KAK5988803.1"/>
    <property type="molecule type" value="Genomic_DNA"/>
</dbReference>
<dbReference type="InterPro" id="IPR056884">
    <property type="entry name" value="NPHP3-like_N"/>
</dbReference>
<keyword evidence="1" id="KW-0677">Repeat</keyword>
<keyword evidence="4" id="KW-1185">Reference proteome</keyword>
<reference evidence="3 4" key="1">
    <citation type="submission" date="2024-01" db="EMBL/GenBank/DDBJ databases">
        <title>Complete genome of Cladobotryum mycophilum ATHUM6906.</title>
        <authorList>
            <person name="Christinaki A.C."/>
            <person name="Myridakis A.I."/>
            <person name="Kouvelis V.N."/>
        </authorList>
    </citation>
    <scope>NUCLEOTIDE SEQUENCE [LARGE SCALE GENOMIC DNA]</scope>
    <source>
        <strain evidence="3 4">ATHUM6906</strain>
    </source>
</reference>
<dbReference type="InterPro" id="IPR027417">
    <property type="entry name" value="P-loop_NTPase"/>
</dbReference>
<evidence type="ECO:0000313" key="3">
    <source>
        <dbReference type="EMBL" id="KAK5988803.1"/>
    </source>
</evidence>
<evidence type="ECO:0000313" key="4">
    <source>
        <dbReference type="Proteomes" id="UP001338125"/>
    </source>
</evidence>
<protein>
    <recommendedName>
        <fullName evidence="2">Nephrocystin 3-like N-terminal domain-containing protein</fullName>
    </recommendedName>
</protein>
<organism evidence="3 4">
    <name type="scientific">Cladobotryum mycophilum</name>
    <dbReference type="NCBI Taxonomy" id="491253"/>
    <lineage>
        <taxon>Eukaryota</taxon>
        <taxon>Fungi</taxon>
        <taxon>Dikarya</taxon>
        <taxon>Ascomycota</taxon>
        <taxon>Pezizomycotina</taxon>
        <taxon>Sordariomycetes</taxon>
        <taxon>Hypocreomycetidae</taxon>
        <taxon>Hypocreales</taxon>
        <taxon>Hypocreaceae</taxon>
        <taxon>Cladobotryum</taxon>
    </lineage>
</organism>
<comment type="caution">
    <text evidence="3">The sequence shown here is derived from an EMBL/GenBank/DDBJ whole genome shotgun (WGS) entry which is preliminary data.</text>
</comment>
<dbReference type="Gene3D" id="3.40.50.300">
    <property type="entry name" value="P-loop containing nucleotide triphosphate hydrolases"/>
    <property type="match status" value="1"/>
</dbReference>
<evidence type="ECO:0000259" key="2">
    <source>
        <dbReference type="Pfam" id="PF24883"/>
    </source>
</evidence>
<dbReference type="Pfam" id="PF24883">
    <property type="entry name" value="NPHP3_N"/>
    <property type="match status" value="1"/>
</dbReference>
<dbReference type="PANTHER" id="PTHR10039">
    <property type="entry name" value="AMELOGENIN"/>
    <property type="match status" value="1"/>
</dbReference>
<gene>
    <name evidence="3" type="ORF">PT974_10294</name>
</gene>
<sequence>MSEDTQTRDTPENETGALLCATSEEAAAHATVLNWLTTLDSRPHQEDFLSKRYAGTCQWFLESPEYQTWLSNNEQTLFCTGHRGVGKTILTAVVVDDLGRRFAADPTVGIAYMYYISSLEETLLSLLKQLVSGQSPLPHIVQELYSSHQSTGTRPSLAEIKVALYSVVQKKSRVFIVLDTVDGWHVCNDCPFAVTQELFSMQAECRTNMFATARQASGFTMWFNDCPSFEIRSSDEDMGNYLDSLISQMPVVREDPLLQEEIKSRILKVSDGTFCLTENNFRSLLDISTTSQMRKALDKLEARPNTSKKGSINLYNRIQHQGQNVKGLAKKALTWISHTKDR</sequence>